<dbReference type="Proteomes" id="UP000293162">
    <property type="component" value="Unassembled WGS sequence"/>
</dbReference>
<dbReference type="InterPro" id="IPR011044">
    <property type="entry name" value="Quino_amine_DH_bsu"/>
</dbReference>
<dbReference type="InterPro" id="IPR051200">
    <property type="entry name" value="Host-pathogen_enzymatic-act"/>
</dbReference>
<reference evidence="2 3" key="1">
    <citation type="submission" date="2019-02" db="EMBL/GenBank/DDBJ databases">
        <title>Bacterial novel species Emticicia sp. 17J42-9 isolated from soil.</title>
        <authorList>
            <person name="Jung H.-Y."/>
        </authorList>
    </citation>
    <scope>NUCLEOTIDE SEQUENCE [LARGE SCALE GENOMIC DNA]</scope>
    <source>
        <strain evidence="2 3">17J42-9</strain>
    </source>
</reference>
<dbReference type="AlphaFoldDB" id="A0A4Q5M0J2"/>
<proteinExistence type="predicted"/>
<dbReference type="SUPFAM" id="SSF50969">
    <property type="entry name" value="YVTN repeat-like/Quinoprotein amine dehydrogenase"/>
    <property type="match status" value="1"/>
</dbReference>
<dbReference type="InterPro" id="IPR015943">
    <property type="entry name" value="WD40/YVTN_repeat-like_dom_sf"/>
</dbReference>
<protein>
    <submittedName>
        <fullName evidence="2">WD40 repeat domain-containing protein</fullName>
    </submittedName>
</protein>
<dbReference type="EMBL" id="SEWF01000012">
    <property type="protein sequence ID" value="RYU95721.1"/>
    <property type="molecule type" value="Genomic_DNA"/>
</dbReference>
<gene>
    <name evidence="2" type="ORF">EWM59_10175</name>
</gene>
<evidence type="ECO:0000313" key="2">
    <source>
        <dbReference type="EMBL" id="RYU95721.1"/>
    </source>
</evidence>
<sequence length="422" mass="46328">MKKFFVPLFLFVSITSFSQNLSFEAKGIIAISDADMAASAFADGKLYKEKGAKDAFTTIKLPLEKSYDEVKSAIVSNSAANHTKAMVVSNTHHLAYVVDTRGMVADNVSELTNLNRELPAGGFITVVDIADIAHPKVLYKFPTGKNPIGIDISPKGEYLVLCTEEEGKELQVLELDPAGKPIRIIHRPQNLPAGKISDVSWHPNDNFIAFTFDETKEVGLLKTTRDGPTNKIIRLELQGKPVKIGTSPGAGQFTPDGKFYIIPDLKQGEEGTDGEIFVIKFNLDGASDHSPLSRIKVGQNPEGFAISPDGSLIVVANIKKTYYAWESADLTRKASLSLLRLTPDGSLLPHGEYEFEGILPKSLSFDQSGKNLAVSVYDYFSYGKHFGGVEFWKVTQGDKPSLQKQDFKLFLPRGCHSIRVIK</sequence>
<keyword evidence="3" id="KW-1185">Reference proteome</keyword>
<dbReference type="Gene3D" id="2.130.10.10">
    <property type="entry name" value="YVTN repeat-like/Quinoprotein amine dehydrogenase"/>
    <property type="match status" value="2"/>
</dbReference>
<feature type="signal peptide" evidence="1">
    <location>
        <begin position="1"/>
        <end position="18"/>
    </location>
</feature>
<feature type="chain" id="PRO_5020905302" evidence="1">
    <location>
        <begin position="19"/>
        <end position="422"/>
    </location>
</feature>
<dbReference type="PANTHER" id="PTHR47197:SF3">
    <property type="entry name" value="DIHYDRO-HEME D1 DEHYDROGENASE"/>
    <property type="match status" value="1"/>
</dbReference>
<dbReference type="PANTHER" id="PTHR47197">
    <property type="entry name" value="PROTEIN NIRF"/>
    <property type="match status" value="1"/>
</dbReference>
<evidence type="ECO:0000256" key="1">
    <source>
        <dbReference type="SAM" id="SignalP"/>
    </source>
</evidence>
<comment type="caution">
    <text evidence="2">The sequence shown here is derived from an EMBL/GenBank/DDBJ whole genome shotgun (WGS) entry which is preliminary data.</text>
</comment>
<dbReference type="OrthoDB" id="916694at2"/>
<dbReference type="RefSeq" id="WP_130020860.1">
    <property type="nucleotide sequence ID" value="NZ_SEWF01000012.1"/>
</dbReference>
<name>A0A4Q5M0J2_9BACT</name>
<accession>A0A4Q5M0J2</accession>
<keyword evidence="1" id="KW-0732">Signal</keyword>
<organism evidence="2 3">
    <name type="scientific">Emticicia agri</name>
    <dbReference type="NCBI Taxonomy" id="2492393"/>
    <lineage>
        <taxon>Bacteria</taxon>
        <taxon>Pseudomonadati</taxon>
        <taxon>Bacteroidota</taxon>
        <taxon>Cytophagia</taxon>
        <taxon>Cytophagales</taxon>
        <taxon>Leadbetterellaceae</taxon>
        <taxon>Emticicia</taxon>
    </lineage>
</organism>
<evidence type="ECO:0000313" key="3">
    <source>
        <dbReference type="Proteomes" id="UP000293162"/>
    </source>
</evidence>